<accession>T0FJN1</accession>
<dbReference type="Proteomes" id="UP000015442">
    <property type="component" value="Unassembled WGS sequence"/>
</dbReference>
<protein>
    <submittedName>
        <fullName evidence="1">Uncharacterized protein</fullName>
    </submittedName>
</protein>
<reference evidence="1 2" key="1">
    <citation type="submission" date="2013-05" db="EMBL/GenBank/DDBJ databases">
        <authorList>
            <person name="Harkins D.M."/>
            <person name="Durkin A.S."/>
            <person name="Brinkac L.M."/>
            <person name="Haft D.H."/>
            <person name="Selengut J.D."/>
            <person name="Sanka R."/>
            <person name="DePew J."/>
            <person name="Purushe J."/>
            <person name="Hartskeerl R.A."/>
            <person name="Ahmed A."/>
            <person name="van der Linden H."/>
            <person name="Goris M.G.A."/>
            <person name="Vinetz J.M."/>
            <person name="Sutton G.G."/>
            <person name="Nierman W.C."/>
            <person name="Fouts D.E."/>
        </authorList>
    </citation>
    <scope>NUCLEOTIDE SEQUENCE [LARGE SCALE GENOMIC DNA]</scope>
    <source>
        <strain evidence="1 2">CZ214</strain>
    </source>
</reference>
<evidence type="ECO:0000313" key="1">
    <source>
        <dbReference type="EMBL" id="EQA70294.1"/>
    </source>
</evidence>
<comment type="caution">
    <text evidence="1">The sequence shown here is derived from an EMBL/GenBank/DDBJ whole genome shotgun (WGS) entry which is preliminary data.</text>
</comment>
<evidence type="ECO:0000313" key="2">
    <source>
        <dbReference type="Proteomes" id="UP000015442"/>
    </source>
</evidence>
<sequence length="46" mass="5193">MVIDVASVEFKSSFMTSDLVCLKEERSSVKKSSFKNKDVSLFARAF</sequence>
<dbReference type="AlphaFoldDB" id="T0FJN1"/>
<gene>
    <name evidence="1" type="ORF">LEP1GSC059_0678</name>
</gene>
<dbReference type="EMBL" id="AKWY02000031">
    <property type="protein sequence ID" value="EQA70294.1"/>
    <property type="molecule type" value="Genomic_DNA"/>
</dbReference>
<proteinExistence type="predicted"/>
<name>T0FJN1_9LEPT</name>
<organism evidence="1 2">
    <name type="scientific">Leptospira noguchii serovar Panama str. CZ214</name>
    <dbReference type="NCBI Taxonomy" id="1001595"/>
    <lineage>
        <taxon>Bacteria</taxon>
        <taxon>Pseudomonadati</taxon>
        <taxon>Spirochaetota</taxon>
        <taxon>Spirochaetia</taxon>
        <taxon>Leptospirales</taxon>
        <taxon>Leptospiraceae</taxon>
        <taxon>Leptospira</taxon>
    </lineage>
</organism>